<name>A0AAU9KS19_9STRA</name>
<dbReference type="SUPFAM" id="SSF47676">
    <property type="entry name" value="Conserved domain common to transcription factors TFIIS, elongin A, CRSP70"/>
    <property type="match status" value="1"/>
</dbReference>
<dbReference type="AlphaFoldDB" id="A0AAU9KS19"/>
<dbReference type="GO" id="GO:0005634">
    <property type="term" value="C:nucleus"/>
    <property type="evidence" value="ECO:0007669"/>
    <property type="project" value="UniProtKB-SubCell"/>
</dbReference>
<gene>
    <name evidence="3" type="ORF">PBS003_LOCUS2942</name>
</gene>
<organism evidence="3 4">
    <name type="scientific">Peronospora belbahrii</name>
    <dbReference type="NCBI Taxonomy" id="622444"/>
    <lineage>
        <taxon>Eukaryota</taxon>
        <taxon>Sar</taxon>
        <taxon>Stramenopiles</taxon>
        <taxon>Oomycota</taxon>
        <taxon>Peronosporomycetes</taxon>
        <taxon>Peronosporales</taxon>
        <taxon>Peronosporaceae</taxon>
        <taxon>Peronospora</taxon>
    </lineage>
</organism>
<evidence type="ECO:0000259" key="2">
    <source>
        <dbReference type="PROSITE" id="PS51319"/>
    </source>
</evidence>
<evidence type="ECO:0000313" key="4">
    <source>
        <dbReference type="Proteomes" id="UP001160483"/>
    </source>
</evidence>
<dbReference type="PROSITE" id="PS51319">
    <property type="entry name" value="TFIIS_N"/>
    <property type="match status" value="1"/>
</dbReference>
<dbReference type="Pfam" id="PF08711">
    <property type="entry name" value="Med26"/>
    <property type="match status" value="1"/>
</dbReference>
<evidence type="ECO:0000313" key="3">
    <source>
        <dbReference type="EMBL" id="CAH0476150.1"/>
    </source>
</evidence>
<accession>A0AAU9KS19</accession>
<dbReference type="Proteomes" id="UP001160483">
    <property type="component" value="Unassembled WGS sequence"/>
</dbReference>
<feature type="domain" description="TFIIS N-terminal" evidence="2">
    <location>
        <begin position="1"/>
        <end position="57"/>
    </location>
</feature>
<protein>
    <recommendedName>
        <fullName evidence="2">TFIIS N-terminal domain-containing protein</fullName>
    </recommendedName>
</protein>
<reference evidence="3" key="1">
    <citation type="submission" date="2021-11" db="EMBL/GenBank/DDBJ databases">
        <authorList>
            <person name="Islam A."/>
            <person name="Islam S."/>
            <person name="Flora M.S."/>
            <person name="Rahman M."/>
            <person name="Ziaur R.M."/>
            <person name="Epstein J.H."/>
            <person name="Hassan M."/>
            <person name="Klassen M."/>
            <person name="Woodard K."/>
            <person name="Webb A."/>
            <person name="Webby R.J."/>
            <person name="El Zowalaty M.E."/>
        </authorList>
    </citation>
    <scope>NUCLEOTIDE SEQUENCE</scope>
    <source>
        <strain evidence="3">Pbs3</strain>
    </source>
</reference>
<dbReference type="Gene3D" id="1.20.930.10">
    <property type="entry name" value="Conserved domain common to transcription factors TFIIS, elongin A, CRSP70"/>
    <property type="match status" value="1"/>
</dbReference>
<comment type="caution">
    <text evidence="3">The sequence shown here is derived from an EMBL/GenBank/DDBJ whole genome shotgun (WGS) entry which is preliminary data.</text>
</comment>
<evidence type="ECO:0000256" key="1">
    <source>
        <dbReference type="PROSITE-ProRule" id="PRU00649"/>
    </source>
</evidence>
<keyword evidence="1" id="KW-0539">Nucleus</keyword>
<comment type="subcellular location">
    <subcellularLocation>
        <location evidence="1">Nucleus</location>
    </subcellularLocation>
</comment>
<dbReference type="InterPro" id="IPR035441">
    <property type="entry name" value="TFIIS/LEDGF_dom_sf"/>
</dbReference>
<dbReference type="InterPro" id="IPR017923">
    <property type="entry name" value="TFIIS_N"/>
</dbReference>
<proteinExistence type="predicted"/>
<dbReference type="EMBL" id="CAKKTJ010000138">
    <property type="protein sequence ID" value="CAH0476150.1"/>
    <property type="molecule type" value="Genomic_DNA"/>
</dbReference>
<sequence length="99" mass="11537">MLNILASLEQIFVSLEMMEKTRIGVTLSSLSRRSDDVEIQQRANKLLKLWKARAKKAMRRRARRVETYGRNYADYELWTSRIATPGINVRRQVEAGLVL</sequence>